<protein>
    <submittedName>
        <fullName evidence="5">Tetratricopeptide repeat-containing protein</fullName>
    </submittedName>
</protein>
<keyword evidence="4" id="KW-0732">Signal</keyword>
<evidence type="ECO:0000256" key="2">
    <source>
        <dbReference type="ARBA" id="ARBA00022803"/>
    </source>
</evidence>
<feature type="region of interest" description="Disordered" evidence="3">
    <location>
        <begin position="37"/>
        <end position="73"/>
    </location>
</feature>
<dbReference type="InterPro" id="IPR019734">
    <property type="entry name" value="TPR_rpt"/>
</dbReference>
<evidence type="ECO:0000256" key="4">
    <source>
        <dbReference type="SAM" id="SignalP"/>
    </source>
</evidence>
<name>A0A1H3E672_9RHOB</name>
<dbReference type="AlphaFoldDB" id="A0A1H3E672"/>
<dbReference type="PANTHER" id="PTHR44858">
    <property type="entry name" value="TETRATRICOPEPTIDE REPEAT PROTEIN 6"/>
    <property type="match status" value="1"/>
</dbReference>
<dbReference type="Proteomes" id="UP000199118">
    <property type="component" value="Unassembled WGS sequence"/>
</dbReference>
<evidence type="ECO:0000256" key="3">
    <source>
        <dbReference type="SAM" id="MobiDB-lite"/>
    </source>
</evidence>
<organism evidence="5 6">
    <name type="scientific">Albimonas donghaensis</name>
    <dbReference type="NCBI Taxonomy" id="356660"/>
    <lineage>
        <taxon>Bacteria</taxon>
        <taxon>Pseudomonadati</taxon>
        <taxon>Pseudomonadota</taxon>
        <taxon>Alphaproteobacteria</taxon>
        <taxon>Rhodobacterales</taxon>
        <taxon>Paracoccaceae</taxon>
        <taxon>Albimonas</taxon>
    </lineage>
</organism>
<proteinExistence type="predicted"/>
<keyword evidence="2" id="KW-0802">TPR repeat</keyword>
<feature type="signal peptide" evidence="4">
    <location>
        <begin position="1"/>
        <end position="36"/>
    </location>
</feature>
<sequence>MRCAPLRVRAPITLGPTFGLTLGFAAVLAVFGPAHAQTGAPRTAPPPPPPPAAAPPSPEAAPAPAPAPADNAPIAGAPIAGADALDPDACLALVERDPQEAAEAARRWFRFGGGVPAAVCESLALEAIGALGAAALRLDLAAVSAGSAAAALHQAAAGFWLRDDQPEAALNSAEAGLAMEPGAALLLRDKAEALAALGRGAEALAPLDAVLEEAPQDVSALLLRARLRREAGEPEAALTDAETAARLAPEAPDAWLEAGAAQAALGRKPEAREALLKAVDLDRDGPVGEEARLTLQQMELGGD</sequence>
<evidence type="ECO:0000313" key="6">
    <source>
        <dbReference type="Proteomes" id="UP000199118"/>
    </source>
</evidence>
<feature type="compositionally biased region" description="Pro residues" evidence="3">
    <location>
        <begin position="43"/>
        <end position="67"/>
    </location>
</feature>
<keyword evidence="6" id="KW-1185">Reference proteome</keyword>
<dbReference type="RefSeq" id="WP_092684428.1">
    <property type="nucleotide sequence ID" value="NZ_FNMZ01000009.1"/>
</dbReference>
<dbReference type="InterPro" id="IPR011990">
    <property type="entry name" value="TPR-like_helical_dom_sf"/>
</dbReference>
<evidence type="ECO:0000256" key="1">
    <source>
        <dbReference type="ARBA" id="ARBA00022737"/>
    </source>
</evidence>
<gene>
    <name evidence="5" type="ORF">SAMN05444336_10960</name>
</gene>
<keyword evidence="1" id="KW-0677">Repeat</keyword>
<dbReference type="SUPFAM" id="SSF48452">
    <property type="entry name" value="TPR-like"/>
    <property type="match status" value="1"/>
</dbReference>
<dbReference type="STRING" id="356660.SAMN05444336_10960"/>
<dbReference type="InterPro" id="IPR050498">
    <property type="entry name" value="Ycf3"/>
</dbReference>
<dbReference type="Gene3D" id="1.25.40.10">
    <property type="entry name" value="Tetratricopeptide repeat domain"/>
    <property type="match status" value="1"/>
</dbReference>
<dbReference type="Pfam" id="PF13432">
    <property type="entry name" value="TPR_16"/>
    <property type="match status" value="2"/>
</dbReference>
<evidence type="ECO:0000313" key="5">
    <source>
        <dbReference type="EMBL" id="SDX73389.1"/>
    </source>
</evidence>
<feature type="chain" id="PRO_5011598498" evidence="4">
    <location>
        <begin position="37"/>
        <end position="303"/>
    </location>
</feature>
<dbReference type="EMBL" id="FNMZ01000009">
    <property type="protein sequence ID" value="SDX73389.1"/>
    <property type="molecule type" value="Genomic_DNA"/>
</dbReference>
<dbReference type="SMART" id="SM00028">
    <property type="entry name" value="TPR"/>
    <property type="match status" value="3"/>
</dbReference>
<dbReference type="PANTHER" id="PTHR44858:SF1">
    <property type="entry name" value="UDP-N-ACETYLGLUCOSAMINE--PEPTIDE N-ACETYLGLUCOSAMINYLTRANSFERASE SPINDLY-RELATED"/>
    <property type="match status" value="1"/>
</dbReference>
<accession>A0A1H3E672</accession>
<reference evidence="5 6" key="1">
    <citation type="submission" date="2016-10" db="EMBL/GenBank/DDBJ databases">
        <authorList>
            <person name="de Groot N.N."/>
        </authorList>
    </citation>
    <scope>NUCLEOTIDE SEQUENCE [LARGE SCALE GENOMIC DNA]</scope>
    <source>
        <strain evidence="5 6">DSM 17890</strain>
    </source>
</reference>